<dbReference type="EMBL" id="JBHSDH010000013">
    <property type="protein sequence ID" value="MFC4293130.1"/>
    <property type="molecule type" value="Genomic_DNA"/>
</dbReference>
<sequence length="281" mass="30099">MRLGKSNYLLTSLSIICLTAPAAFAQNQFALPAEGAAYADVADLVTISPMILDATVKKVQKLSAEQSVGVPQNIQRTVIIADINALIRGTKGVAGQVRFLLDIPKDARGKIPKLKKQRFFILGKSVNGRPDMIQLSRPDALVSYSEANNALLRGITQEAVKLDAPPAVLGVSSAFYSPGTVIGEGISQIFLRTAGNQPFSISVASRPGQSKIWSVSTSELIEEGAATPRRNTLLWYRLACGLPRSLDSSLIEANEGERAAKAQADYQYVIDALGPCGRTRS</sequence>
<evidence type="ECO:0000313" key="3">
    <source>
        <dbReference type="Proteomes" id="UP001595887"/>
    </source>
</evidence>
<evidence type="ECO:0000256" key="1">
    <source>
        <dbReference type="SAM" id="SignalP"/>
    </source>
</evidence>
<protein>
    <submittedName>
        <fullName evidence="2">Uncharacterized protein</fullName>
    </submittedName>
</protein>
<feature type="chain" id="PRO_5047185262" evidence="1">
    <location>
        <begin position="26"/>
        <end position="281"/>
    </location>
</feature>
<name>A0ABV8RIR4_9SPHN</name>
<dbReference type="RefSeq" id="WP_381424403.1">
    <property type="nucleotide sequence ID" value="NZ_JBHSDH010000013.1"/>
</dbReference>
<gene>
    <name evidence="2" type="ORF">ACFOWX_11955</name>
</gene>
<keyword evidence="1" id="KW-0732">Signal</keyword>
<feature type="signal peptide" evidence="1">
    <location>
        <begin position="1"/>
        <end position="25"/>
    </location>
</feature>
<reference evidence="3" key="1">
    <citation type="journal article" date="2019" name="Int. J. Syst. Evol. Microbiol.">
        <title>The Global Catalogue of Microorganisms (GCM) 10K type strain sequencing project: providing services to taxonomists for standard genome sequencing and annotation.</title>
        <authorList>
            <consortium name="The Broad Institute Genomics Platform"/>
            <consortium name="The Broad Institute Genome Sequencing Center for Infectious Disease"/>
            <person name="Wu L."/>
            <person name="Ma J."/>
        </authorList>
    </citation>
    <scope>NUCLEOTIDE SEQUENCE [LARGE SCALE GENOMIC DNA]</scope>
    <source>
        <strain evidence="3">CECT 8531</strain>
    </source>
</reference>
<comment type="caution">
    <text evidence="2">The sequence shown here is derived from an EMBL/GenBank/DDBJ whole genome shotgun (WGS) entry which is preliminary data.</text>
</comment>
<proteinExistence type="predicted"/>
<organism evidence="2 3">
    <name type="scientific">Sphingorhabdus arenilitoris</name>
    <dbReference type="NCBI Taxonomy" id="1490041"/>
    <lineage>
        <taxon>Bacteria</taxon>
        <taxon>Pseudomonadati</taxon>
        <taxon>Pseudomonadota</taxon>
        <taxon>Alphaproteobacteria</taxon>
        <taxon>Sphingomonadales</taxon>
        <taxon>Sphingomonadaceae</taxon>
        <taxon>Sphingorhabdus</taxon>
    </lineage>
</organism>
<dbReference type="Proteomes" id="UP001595887">
    <property type="component" value="Unassembled WGS sequence"/>
</dbReference>
<keyword evidence="3" id="KW-1185">Reference proteome</keyword>
<accession>A0ABV8RIR4</accession>
<evidence type="ECO:0000313" key="2">
    <source>
        <dbReference type="EMBL" id="MFC4293130.1"/>
    </source>
</evidence>